<feature type="transmembrane region" description="Helical" evidence="1">
    <location>
        <begin position="23"/>
        <end position="44"/>
    </location>
</feature>
<dbReference type="EMBL" id="JH431977">
    <property type="status" value="NOT_ANNOTATED_CDS"/>
    <property type="molecule type" value="Genomic_DNA"/>
</dbReference>
<proteinExistence type="predicted"/>
<name>T1J9M6_STRMM</name>
<feature type="transmembrane region" description="Helical" evidence="1">
    <location>
        <begin position="64"/>
        <end position="84"/>
    </location>
</feature>
<organism evidence="2 3">
    <name type="scientific">Strigamia maritima</name>
    <name type="common">European centipede</name>
    <name type="synonym">Geophilus maritimus</name>
    <dbReference type="NCBI Taxonomy" id="126957"/>
    <lineage>
        <taxon>Eukaryota</taxon>
        <taxon>Metazoa</taxon>
        <taxon>Ecdysozoa</taxon>
        <taxon>Arthropoda</taxon>
        <taxon>Myriapoda</taxon>
        <taxon>Chilopoda</taxon>
        <taxon>Pleurostigmophora</taxon>
        <taxon>Geophilomorpha</taxon>
        <taxon>Linotaeniidae</taxon>
        <taxon>Strigamia</taxon>
    </lineage>
</organism>
<sequence>MCEQHIFCYAWSLRVGAKAAAKFSTIHIILQVTAIIVYVLYPYIDFPETELNIISITKNVNLAVSGAYLAVSIISVIGLVYLILGILQERPEFILIWLFVGVVQIVASTTISSFFILAGDIVSILILFVSLILVPI</sequence>
<feature type="transmembrane region" description="Helical" evidence="1">
    <location>
        <begin position="114"/>
        <end position="134"/>
    </location>
</feature>
<keyword evidence="1" id="KW-0812">Transmembrane</keyword>
<dbReference type="AlphaFoldDB" id="T1J9M6"/>
<dbReference type="Proteomes" id="UP000014500">
    <property type="component" value="Unassembled WGS sequence"/>
</dbReference>
<evidence type="ECO:0000313" key="2">
    <source>
        <dbReference type="EnsemblMetazoa" id="SMAR010423-PA"/>
    </source>
</evidence>
<keyword evidence="1" id="KW-0472">Membrane</keyword>
<dbReference type="HOGENOM" id="CLU_1878006_0_0_1"/>
<accession>T1J9M6</accession>
<evidence type="ECO:0000256" key="1">
    <source>
        <dbReference type="SAM" id="Phobius"/>
    </source>
</evidence>
<dbReference type="EnsemblMetazoa" id="SMAR010423-RA">
    <property type="protein sequence ID" value="SMAR010423-PA"/>
    <property type="gene ID" value="SMAR010423"/>
</dbReference>
<feature type="transmembrane region" description="Helical" evidence="1">
    <location>
        <begin position="91"/>
        <end position="108"/>
    </location>
</feature>
<keyword evidence="3" id="KW-1185">Reference proteome</keyword>
<reference evidence="3" key="1">
    <citation type="submission" date="2011-05" db="EMBL/GenBank/DDBJ databases">
        <authorList>
            <person name="Richards S.R."/>
            <person name="Qu J."/>
            <person name="Jiang H."/>
            <person name="Jhangiani S.N."/>
            <person name="Agravi P."/>
            <person name="Goodspeed R."/>
            <person name="Gross S."/>
            <person name="Mandapat C."/>
            <person name="Jackson L."/>
            <person name="Mathew T."/>
            <person name="Pu L."/>
            <person name="Thornton R."/>
            <person name="Saada N."/>
            <person name="Wilczek-Boney K.B."/>
            <person name="Lee S."/>
            <person name="Kovar C."/>
            <person name="Wu Y."/>
            <person name="Scherer S.E."/>
            <person name="Worley K.C."/>
            <person name="Muzny D.M."/>
            <person name="Gibbs R."/>
        </authorList>
    </citation>
    <scope>NUCLEOTIDE SEQUENCE</scope>
    <source>
        <strain evidence="3">Brora</strain>
    </source>
</reference>
<evidence type="ECO:0000313" key="3">
    <source>
        <dbReference type="Proteomes" id="UP000014500"/>
    </source>
</evidence>
<reference evidence="2" key="2">
    <citation type="submission" date="2015-02" db="UniProtKB">
        <authorList>
            <consortium name="EnsemblMetazoa"/>
        </authorList>
    </citation>
    <scope>IDENTIFICATION</scope>
</reference>
<keyword evidence="1" id="KW-1133">Transmembrane helix</keyword>
<protein>
    <submittedName>
        <fullName evidence="2">Uncharacterized protein</fullName>
    </submittedName>
</protein>